<accession>N1QTC8</accession>
<organism evidence="2">
    <name type="scientific">Aegilops tauschii</name>
    <name type="common">Tausch's goatgrass</name>
    <name type="synonym">Aegilops squarrosa</name>
    <dbReference type="NCBI Taxonomy" id="37682"/>
    <lineage>
        <taxon>Eukaryota</taxon>
        <taxon>Viridiplantae</taxon>
        <taxon>Streptophyta</taxon>
        <taxon>Embryophyta</taxon>
        <taxon>Tracheophyta</taxon>
        <taxon>Spermatophyta</taxon>
        <taxon>Magnoliopsida</taxon>
        <taxon>Liliopsida</taxon>
        <taxon>Poales</taxon>
        <taxon>Poaceae</taxon>
        <taxon>BOP clade</taxon>
        <taxon>Pooideae</taxon>
        <taxon>Triticodae</taxon>
        <taxon>Triticeae</taxon>
        <taxon>Triticinae</taxon>
        <taxon>Aegilops</taxon>
    </lineage>
</organism>
<evidence type="ECO:0000313" key="2">
    <source>
        <dbReference type="EnsemblPlants" id="EMT03117"/>
    </source>
</evidence>
<sequence>MGMRNRSVFTRRIHGDCGAVDITFSNIENAVEATVEVTISEVQSNFNLFLGCFTSGLNEEIRLFDGAISETRNLKRSVVAVVIDSWIHFKFKVGTGPSSCAEHDCFFNAGNHGSSARTIKTDFALISVKVIWSPLPDGF</sequence>
<evidence type="ECO:0000259" key="1">
    <source>
        <dbReference type="Pfam" id="PF20241"/>
    </source>
</evidence>
<feature type="domain" description="DUF6598" evidence="1">
    <location>
        <begin position="5"/>
        <end position="130"/>
    </location>
</feature>
<dbReference type="PANTHER" id="PTHR33065">
    <property type="entry name" value="OS07G0486400 PROTEIN"/>
    <property type="match status" value="1"/>
</dbReference>
<dbReference type="Pfam" id="PF20241">
    <property type="entry name" value="DUF6598"/>
    <property type="match status" value="1"/>
</dbReference>
<reference evidence="2" key="1">
    <citation type="submission" date="2015-06" db="UniProtKB">
        <authorList>
            <consortium name="EnsemblPlants"/>
        </authorList>
    </citation>
    <scope>IDENTIFICATION</scope>
</reference>
<proteinExistence type="predicted"/>
<dbReference type="EnsemblPlants" id="EMT03117">
    <property type="protein sequence ID" value="EMT03117"/>
    <property type="gene ID" value="F775_18466"/>
</dbReference>
<dbReference type="PANTHER" id="PTHR33065:SF58">
    <property type="entry name" value="DUF6598 DOMAIN-CONTAINING PROTEIN"/>
    <property type="match status" value="1"/>
</dbReference>
<dbReference type="AlphaFoldDB" id="N1QTC8"/>
<dbReference type="ExpressionAtlas" id="N1QTC8">
    <property type="expression patterns" value="baseline"/>
</dbReference>
<protein>
    <recommendedName>
        <fullName evidence="1">DUF6598 domain-containing protein</fullName>
    </recommendedName>
</protein>
<name>N1QTC8_AEGTA</name>
<dbReference type="InterPro" id="IPR046533">
    <property type="entry name" value="DUF6598"/>
</dbReference>